<dbReference type="Proteomes" id="UP000275078">
    <property type="component" value="Unassembled WGS sequence"/>
</dbReference>
<dbReference type="AlphaFoldDB" id="A0A3N4IJM0"/>
<keyword evidence="1" id="KW-1133">Transmembrane helix</keyword>
<sequence length="324" mass="37305">MSTAIIHIVTVTTVLLLPVIVIAVTAAYYLLDCTNDYDLQLFSELYAARLLNTNPCLNLTIGIFRLMDKSKVLESKVYLIDKDQLVAKSEYFRALFRFPGKEKTDNTFILDISRDKHLQKVNSAYHYDIREEKTILICDAFVRSFYELEASETRIFKYTTAVSFKDTSADSLERIMLELHVNLQYYILGHRTLTPSFMELALSRMANQVGVLISGPPRQRAKSDLLASFSILRDDLRMLYESTSDGCKSRDGMRIVYGVVFAMIMQFKELQSQWKKVLLEFKADHSEFSEHLEYGHTVLNKKGLDSGFRARVLEHVKVNFSVKK</sequence>
<dbReference type="EMBL" id="ML119650">
    <property type="protein sequence ID" value="RPA86342.1"/>
    <property type="molecule type" value="Genomic_DNA"/>
</dbReference>
<reference evidence="2 3" key="1">
    <citation type="journal article" date="2018" name="Nat. Ecol. Evol.">
        <title>Pezizomycetes genomes reveal the molecular basis of ectomycorrhizal truffle lifestyle.</title>
        <authorList>
            <person name="Murat C."/>
            <person name="Payen T."/>
            <person name="Noel B."/>
            <person name="Kuo A."/>
            <person name="Morin E."/>
            <person name="Chen J."/>
            <person name="Kohler A."/>
            <person name="Krizsan K."/>
            <person name="Balestrini R."/>
            <person name="Da Silva C."/>
            <person name="Montanini B."/>
            <person name="Hainaut M."/>
            <person name="Levati E."/>
            <person name="Barry K.W."/>
            <person name="Belfiori B."/>
            <person name="Cichocki N."/>
            <person name="Clum A."/>
            <person name="Dockter R.B."/>
            <person name="Fauchery L."/>
            <person name="Guy J."/>
            <person name="Iotti M."/>
            <person name="Le Tacon F."/>
            <person name="Lindquist E.A."/>
            <person name="Lipzen A."/>
            <person name="Malagnac F."/>
            <person name="Mello A."/>
            <person name="Molinier V."/>
            <person name="Miyauchi S."/>
            <person name="Poulain J."/>
            <person name="Riccioni C."/>
            <person name="Rubini A."/>
            <person name="Sitrit Y."/>
            <person name="Splivallo R."/>
            <person name="Traeger S."/>
            <person name="Wang M."/>
            <person name="Zifcakova L."/>
            <person name="Wipf D."/>
            <person name="Zambonelli A."/>
            <person name="Paolocci F."/>
            <person name="Nowrousian M."/>
            <person name="Ottonello S."/>
            <person name="Baldrian P."/>
            <person name="Spatafora J.W."/>
            <person name="Henrissat B."/>
            <person name="Nagy L.G."/>
            <person name="Aury J.M."/>
            <person name="Wincker P."/>
            <person name="Grigoriev I.V."/>
            <person name="Bonfante P."/>
            <person name="Martin F.M."/>
        </authorList>
    </citation>
    <scope>NUCLEOTIDE SEQUENCE [LARGE SCALE GENOMIC DNA]</scope>
    <source>
        <strain evidence="2 3">RN42</strain>
    </source>
</reference>
<feature type="transmembrane region" description="Helical" evidence="1">
    <location>
        <begin position="7"/>
        <end position="31"/>
    </location>
</feature>
<evidence type="ECO:0000256" key="1">
    <source>
        <dbReference type="SAM" id="Phobius"/>
    </source>
</evidence>
<accession>A0A3N4IJM0</accession>
<protein>
    <recommendedName>
        <fullName evidence="4">BTB domain-containing protein</fullName>
    </recommendedName>
</protein>
<keyword evidence="1" id="KW-0812">Transmembrane</keyword>
<gene>
    <name evidence="2" type="ORF">BJ508DRAFT_322002</name>
</gene>
<keyword evidence="1" id="KW-0472">Membrane</keyword>
<evidence type="ECO:0008006" key="4">
    <source>
        <dbReference type="Google" id="ProtNLM"/>
    </source>
</evidence>
<evidence type="ECO:0000313" key="2">
    <source>
        <dbReference type="EMBL" id="RPA86342.1"/>
    </source>
</evidence>
<proteinExistence type="predicted"/>
<name>A0A3N4IJM0_ASCIM</name>
<keyword evidence="3" id="KW-1185">Reference proteome</keyword>
<evidence type="ECO:0000313" key="3">
    <source>
        <dbReference type="Proteomes" id="UP000275078"/>
    </source>
</evidence>
<organism evidence="2 3">
    <name type="scientific">Ascobolus immersus RN42</name>
    <dbReference type="NCBI Taxonomy" id="1160509"/>
    <lineage>
        <taxon>Eukaryota</taxon>
        <taxon>Fungi</taxon>
        <taxon>Dikarya</taxon>
        <taxon>Ascomycota</taxon>
        <taxon>Pezizomycotina</taxon>
        <taxon>Pezizomycetes</taxon>
        <taxon>Pezizales</taxon>
        <taxon>Ascobolaceae</taxon>
        <taxon>Ascobolus</taxon>
    </lineage>
</organism>